<protein>
    <recommendedName>
        <fullName evidence="3">Carrier domain-containing protein</fullName>
    </recommendedName>
</protein>
<dbReference type="EMBL" id="BAAATL010000021">
    <property type="protein sequence ID" value="GAA2492790.1"/>
    <property type="molecule type" value="Genomic_DNA"/>
</dbReference>
<sequence length="96" mass="10357">MTAPAHRPTVPDTALGPWLLDRLAAYLHRPAETIDPAVPLADYGADSVVAFSLCGDLEDEWGVVAEPTLLWDHPTVGRLLAHLPAAHPDVFAGRDR</sequence>
<gene>
    <name evidence="4" type="ORF">GCM10010422_44680</name>
</gene>
<dbReference type="RefSeq" id="WP_346078571.1">
    <property type="nucleotide sequence ID" value="NZ_BAAATL010000021.1"/>
</dbReference>
<keyword evidence="5" id="KW-1185">Reference proteome</keyword>
<comment type="caution">
    <text evidence="4">The sequence shown here is derived from an EMBL/GenBank/DDBJ whole genome shotgun (WGS) entry which is preliminary data.</text>
</comment>
<evidence type="ECO:0000256" key="1">
    <source>
        <dbReference type="ARBA" id="ARBA00022450"/>
    </source>
</evidence>
<keyword evidence="1" id="KW-0596">Phosphopantetheine</keyword>
<accession>A0ABP5Z975</accession>
<dbReference type="SMART" id="SM00823">
    <property type="entry name" value="PKS_PP"/>
    <property type="match status" value="1"/>
</dbReference>
<evidence type="ECO:0000313" key="5">
    <source>
        <dbReference type="Proteomes" id="UP001501721"/>
    </source>
</evidence>
<dbReference type="SMART" id="SM01294">
    <property type="entry name" value="PKS_PP_betabranch"/>
    <property type="match status" value="1"/>
</dbReference>
<evidence type="ECO:0000256" key="2">
    <source>
        <dbReference type="ARBA" id="ARBA00022553"/>
    </source>
</evidence>
<reference evidence="5" key="1">
    <citation type="journal article" date="2019" name="Int. J. Syst. Evol. Microbiol.">
        <title>The Global Catalogue of Microorganisms (GCM) 10K type strain sequencing project: providing services to taxonomists for standard genome sequencing and annotation.</title>
        <authorList>
            <consortium name="The Broad Institute Genomics Platform"/>
            <consortium name="The Broad Institute Genome Sequencing Center for Infectious Disease"/>
            <person name="Wu L."/>
            <person name="Ma J."/>
        </authorList>
    </citation>
    <scope>NUCLEOTIDE SEQUENCE [LARGE SCALE GENOMIC DNA]</scope>
    <source>
        <strain evidence="5">JCM 6923</strain>
    </source>
</reference>
<proteinExistence type="predicted"/>
<dbReference type="InterPro" id="IPR036736">
    <property type="entry name" value="ACP-like_sf"/>
</dbReference>
<evidence type="ECO:0000259" key="3">
    <source>
        <dbReference type="PROSITE" id="PS50075"/>
    </source>
</evidence>
<name>A0ABP5Z975_9ACTN</name>
<organism evidence="4 5">
    <name type="scientific">Streptomyces graminearus</name>
    <dbReference type="NCBI Taxonomy" id="284030"/>
    <lineage>
        <taxon>Bacteria</taxon>
        <taxon>Bacillati</taxon>
        <taxon>Actinomycetota</taxon>
        <taxon>Actinomycetes</taxon>
        <taxon>Kitasatosporales</taxon>
        <taxon>Streptomycetaceae</taxon>
        <taxon>Streptomyces</taxon>
    </lineage>
</organism>
<dbReference type="Pfam" id="PF00550">
    <property type="entry name" value="PP-binding"/>
    <property type="match status" value="1"/>
</dbReference>
<dbReference type="PROSITE" id="PS50075">
    <property type="entry name" value="CARRIER"/>
    <property type="match status" value="1"/>
</dbReference>
<dbReference type="SUPFAM" id="SSF47336">
    <property type="entry name" value="ACP-like"/>
    <property type="match status" value="1"/>
</dbReference>
<dbReference type="Proteomes" id="UP001501721">
    <property type="component" value="Unassembled WGS sequence"/>
</dbReference>
<dbReference type="InterPro" id="IPR020806">
    <property type="entry name" value="PKS_PP-bd"/>
</dbReference>
<dbReference type="InterPro" id="IPR009081">
    <property type="entry name" value="PP-bd_ACP"/>
</dbReference>
<evidence type="ECO:0000313" key="4">
    <source>
        <dbReference type="EMBL" id="GAA2492790.1"/>
    </source>
</evidence>
<feature type="domain" description="Carrier" evidence="3">
    <location>
        <begin position="10"/>
        <end position="87"/>
    </location>
</feature>
<keyword evidence="2" id="KW-0597">Phosphoprotein</keyword>
<dbReference type="Gene3D" id="1.10.1200.10">
    <property type="entry name" value="ACP-like"/>
    <property type="match status" value="1"/>
</dbReference>